<gene>
    <name evidence="2" type="ORF">DHEL01_v206535</name>
</gene>
<dbReference type="InParanoid" id="A0A2P5HXV1"/>
<proteinExistence type="predicted"/>
<dbReference type="EMBL" id="MAVT02000534">
    <property type="protein sequence ID" value="POS75074.1"/>
    <property type="molecule type" value="Genomic_DNA"/>
</dbReference>
<dbReference type="Proteomes" id="UP000094444">
    <property type="component" value="Unassembled WGS sequence"/>
</dbReference>
<accession>A0A2P5HXV1</accession>
<keyword evidence="3" id="KW-1185">Reference proteome</keyword>
<dbReference type="OrthoDB" id="10523918at2759"/>
<protein>
    <submittedName>
        <fullName evidence="2">Uncharacterized protein</fullName>
    </submittedName>
</protein>
<evidence type="ECO:0000313" key="2">
    <source>
        <dbReference type="EMBL" id="POS75074.1"/>
    </source>
</evidence>
<sequence>MFDFSMSYSNQAINQQDITGKSLATNNLQCTVIWVRKSHHASLSDHKPHLAVQISTEEQFNATPRVALSGLHVYSKHNRTSHGYGGWRKVGELRRSKMSSAAIQERIADALANEFEAEARRPSPPLSPIILESAEEPQ</sequence>
<comment type="caution">
    <text evidence="2">The sequence shown here is derived from an EMBL/GenBank/DDBJ whole genome shotgun (WGS) entry which is preliminary data.</text>
</comment>
<feature type="region of interest" description="Disordered" evidence="1">
    <location>
        <begin position="116"/>
        <end position="138"/>
    </location>
</feature>
<evidence type="ECO:0000313" key="3">
    <source>
        <dbReference type="Proteomes" id="UP000094444"/>
    </source>
</evidence>
<organism evidence="2 3">
    <name type="scientific">Diaporthe helianthi</name>
    <dbReference type="NCBI Taxonomy" id="158607"/>
    <lineage>
        <taxon>Eukaryota</taxon>
        <taxon>Fungi</taxon>
        <taxon>Dikarya</taxon>
        <taxon>Ascomycota</taxon>
        <taxon>Pezizomycotina</taxon>
        <taxon>Sordariomycetes</taxon>
        <taxon>Sordariomycetidae</taxon>
        <taxon>Diaporthales</taxon>
        <taxon>Diaporthaceae</taxon>
        <taxon>Diaporthe</taxon>
    </lineage>
</organism>
<name>A0A2P5HXV1_DIAHE</name>
<reference evidence="2" key="1">
    <citation type="submission" date="2017-09" db="EMBL/GenBank/DDBJ databases">
        <title>Polyketide synthases of a Diaporthe helianthi virulent isolate.</title>
        <authorList>
            <person name="Baroncelli R."/>
        </authorList>
    </citation>
    <scope>NUCLEOTIDE SEQUENCE [LARGE SCALE GENOMIC DNA]</scope>
    <source>
        <strain evidence="2">7/96</strain>
    </source>
</reference>
<dbReference type="AlphaFoldDB" id="A0A2P5HXV1"/>
<evidence type="ECO:0000256" key="1">
    <source>
        <dbReference type="SAM" id="MobiDB-lite"/>
    </source>
</evidence>